<dbReference type="GO" id="GO:0045041">
    <property type="term" value="P:protein import into mitochondrial intermembrane space"/>
    <property type="evidence" value="ECO:0007669"/>
    <property type="project" value="InterPro"/>
</dbReference>
<accession>A0A8H8DHX9</accession>
<keyword evidence="14" id="KW-1185">Reference proteome</keyword>
<reference evidence="13 14" key="1">
    <citation type="journal article" name="Sci. Rep.">
        <title>Genome-scale phylogenetic analyses confirm Olpidium as the closest living zoosporic fungus to the non-flagellated, terrestrial fungi.</title>
        <authorList>
            <person name="Chang Y."/>
            <person name="Rochon D."/>
            <person name="Sekimoto S."/>
            <person name="Wang Y."/>
            <person name="Chovatia M."/>
            <person name="Sandor L."/>
            <person name="Salamov A."/>
            <person name="Grigoriev I.V."/>
            <person name="Stajich J.E."/>
            <person name="Spatafora J.W."/>
        </authorList>
    </citation>
    <scope>NUCLEOTIDE SEQUENCE [LARGE SCALE GENOMIC DNA]</scope>
    <source>
        <strain evidence="13">S191</strain>
    </source>
</reference>
<feature type="region of interest" description="Disordered" evidence="11">
    <location>
        <begin position="145"/>
        <end position="198"/>
    </location>
</feature>
<proteinExistence type="predicted"/>
<dbReference type="PANTHER" id="PTHR21622">
    <property type="entry name" value="COILED-COIL-HELIX-COILED-COIL-HELIX DOMAIN CONTAINING 4"/>
    <property type="match status" value="1"/>
</dbReference>
<evidence type="ECO:0000256" key="8">
    <source>
        <dbReference type="ARBA" id="ARBA00023157"/>
    </source>
</evidence>
<keyword evidence="7" id="KW-0496">Mitochondrion</keyword>
<evidence type="ECO:0000256" key="4">
    <source>
        <dbReference type="ARBA" id="ARBA00022927"/>
    </source>
</evidence>
<evidence type="ECO:0000256" key="3">
    <source>
        <dbReference type="ARBA" id="ARBA00022448"/>
    </source>
</evidence>
<evidence type="ECO:0000256" key="9">
    <source>
        <dbReference type="ARBA" id="ARBA00023284"/>
    </source>
</evidence>
<evidence type="ECO:0000256" key="1">
    <source>
        <dbReference type="ARBA" id="ARBA00004164"/>
    </source>
</evidence>
<dbReference type="AlphaFoldDB" id="A0A8H8DHX9"/>
<protein>
    <recommendedName>
        <fullName evidence="2">Mitochondrial intermembrane space import and assembly protein 40</fullName>
    </recommendedName>
    <alternativeName>
        <fullName evidence="10">Mitochondrial import inner membrane translocase TIM40</fullName>
    </alternativeName>
</protein>
<evidence type="ECO:0000256" key="7">
    <source>
        <dbReference type="ARBA" id="ARBA00023128"/>
    </source>
</evidence>
<sequence length="198" mass="20496">MSHSSHAESGKDTLAFVTAEDARAAEAGAAAAGDRPDARHAATTALSAAAAGAEAENEADKGADGDDDGEGSGAEGGAYNPETGEINWDCPCLGGMANGPCGEQFKAAFSCFVYSTSEPRGVDCVDRFRAMQDCFKEHPEAYASHLTDDDYDGDGVEEGEEKNADEEEEAKGERPATSTLTRSHEEPALASGKGRLAL</sequence>
<evidence type="ECO:0000313" key="14">
    <source>
        <dbReference type="Proteomes" id="UP000673691"/>
    </source>
</evidence>
<dbReference type="PROSITE" id="PS51808">
    <property type="entry name" value="CHCH"/>
    <property type="match status" value="1"/>
</dbReference>
<dbReference type="Gene3D" id="1.10.287.2900">
    <property type="match status" value="1"/>
</dbReference>
<comment type="caution">
    <text evidence="13">The sequence shown here is derived from an EMBL/GenBank/DDBJ whole genome shotgun (WGS) entry which is preliminary data.</text>
</comment>
<dbReference type="EMBL" id="JAEFCI010007084">
    <property type="protein sequence ID" value="KAG5459294.1"/>
    <property type="molecule type" value="Genomic_DNA"/>
</dbReference>
<keyword evidence="3" id="KW-0813">Transport</keyword>
<keyword evidence="5" id="KW-0560">Oxidoreductase</keyword>
<evidence type="ECO:0000256" key="10">
    <source>
        <dbReference type="ARBA" id="ARBA00033150"/>
    </source>
</evidence>
<comment type="subcellular location">
    <subcellularLocation>
        <location evidence="1">Mitochondrion inner membrane</location>
        <topology evidence="1">Single-pass type II membrane protein</topology>
        <orientation evidence="1">Intermembrane side</orientation>
    </subcellularLocation>
</comment>
<keyword evidence="6" id="KW-0811">Translocation</keyword>
<keyword evidence="8" id="KW-1015">Disulfide bond</keyword>
<dbReference type="GO" id="GO:0005758">
    <property type="term" value="C:mitochondrial intermembrane space"/>
    <property type="evidence" value="ECO:0007669"/>
    <property type="project" value="TreeGrafter"/>
</dbReference>
<feature type="compositionally biased region" description="Acidic residues" evidence="11">
    <location>
        <begin position="149"/>
        <end position="170"/>
    </location>
</feature>
<dbReference type="InterPro" id="IPR039289">
    <property type="entry name" value="CHCHD4"/>
</dbReference>
<organism evidence="13 14">
    <name type="scientific">Olpidium bornovanus</name>
    <dbReference type="NCBI Taxonomy" id="278681"/>
    <lineage>
        <taxon>Eukaryota</taxon>
        <taxon>Fungi</taxon>
        <taxon>Fungi incertae sedis</taxon>
        <taxon>Olpidiomycota</taxon>
        <taxon>Olpidiomycotina</taxon>
        <taxon>Olpidiomycetes</taxon>
        <taxon>Olpidiales</taxon>
        <taxon>Olpidiaceae</taxon>
        <taxon>Olpidium</taxon>
    </lineage>
</organism>
<evidence type="ECO:0000256" key="5">
    <source>
        <dbReference type="ARBA" id="ARBA00023002"/>
    </source>
</evidence>
<feature type="domain" description="CHCH" evidence="12">
    <location>
        <begin position="101"/>
        <end position="136"/>
    </location>
</feature>
<feature type="compositionally biased region" description="Low complexity" evidence="11">
    <location>
        <begin position="41"/>
        <end position="54"/>
    </location>
</feature>
<keyword evidence="4" id="KW-0653">Protein transport</keyword>
<keyword evidence="9" id="KW-0676">Redox-active center</keyword>
<dbReference type="Proteomes" id="UP000673691">
    <property type="component" value="Unassembled WGS sequence"/>
</dbReference>
<evidence type="ECO:0000256" key="11">
    <source>
        <dbReference type="SAM" id="MobiDB-lite"/>
    </source>
</evidence>
<evidence type="ECO:0000256" key="2">
    <source>
        <dbReference type="ARBA" id="ARBA00013714"/>
    </source>
</evidence>
<dbReference type="GO" id="GO:0015035">
    <property type="term" value="F:protein-disulfide reductase activity"/>
    <property type="evidence" value="ECO:0007669"/>
    <property type="project" value="InterPro"/>
</dbReference>
<feature type="region of interest" description="Disordered" evidence="11">
    <location>
        <begin position="25"/>
        <end position="80"/>
    </location>
</feature>
<name>A0A8H8DHX9_9FUNG</name>
<evidence type="ECO:0000313" key="13">
    <source>
        <dbReference type="EMBL" id="KAG5459294.1"/>
    </source>
</evidence>
<evidence type="ECO:0000256" key="6">
    <source>
        <dbReference type="ARBA" id="ARBA00023010"/>
    </source>
</evidence>
<dbReference type="OrthoDB" id="7481291at2759"/>
<dbReference type="PANTHER" id="PTHR21622:SF0">
    <property type="entry name" value="COILED-COIL-HELIX-COILED-COIL-HELIX DOMAIN CONTAINING 4"/>
    <property type="match status" value="1"/>
</dbReference>
<dbReference type="GO" id="GO:0005743">
    <property type="term" value="C:mitochondrial inner membrane"/>
    <property type="evidence" value="ECO:0007669"/>
    <property type="project" value="UniProtKB-SubCell"/>
</dbReference>
<dbReference type="InterPro" id="IPR010625">
    <property type="entry name" value="CHCH"/>
</dbReference>
<dbReference type="Pfam" id="PF06747">
    <property type="entry name" value="CHCH"/>
    <property type="match status" value="1"/>
</dbReference>
<evidence type="ECO:0000259" key="12">
    <source>
        <dbReference type="Pfam" id="PF06747"/>
    </source>
</evidence>
<gene>
    <name evidence="13" type="ORF">BJ554DRAFT_318</name>
</gene>